<dbReference type="PROSITE" id="PS00061">
    <property type="entry name" value="ADH_SHORT"/>
    <property type="match status" value="1"/>
</dbReference>
<evidence type="ECO:0000313" key="4">
    <source>
        <dbReference type="Proteomes" id="UP001595957"/>
    </source>
</evidence>
<evidence type="ECO:0000313" key="3">
    <source>
        <dbReference type="EMBL" id="MFC4594723.1"/>
    </source>
</evidence>
<dbReference type="Proteomes" id="UP001595957">
    <property type="component" value="Unassembled WGS sequence"/>
</dbReference>
<protein>
    <submittedName>
        <fullName evidence="3">SDR family NAD(P)-dependent oxidoreductase</fullName>
    </submittedName>
</protein>
<dbReference type="SMART" id="SM00822">
    <property type="entry name" value="PKS_KR"/>
    <property type="match status" value="1"/>
</dbReference>
<name>A0ABV9EYX9_9SPHN</name>
<dbReference type="InterPro" id="IPR020904">
    <property type="entry name" value="Sc_DH/Rdtase_CS"/>
</dbReference>
<dbReference type="RefSeq" id="WP_380804737.1">
    <property type="nucleotide sequence ID" value="NZ_JBHSFZ010000024.1"/>
</dbReference>
<reference evidence="4" key="1">
    <citation type="journal article" date="2019" name="Int. J. Syst. Evol. Microbiol.">
        <title>The Global Catalogue of Microorganisms (GCM) 10K type strain sequencing project: providing services to taxonomists for standard genome sequencing and annotation.</title>
        <authorList>
            <consortium name="The Broad Institute Genomics Platform"/>
            <consortium name="The Broad Institute Genome Sequencing Center for Infectious Disease"/>
            <person name="Wu L."/>
            <person name="Ma J."/>
        </authorList>
    </citation>
    <scope>NUCLEOTIDE SEQUENCE [LARGE SCALE GENOMIC DNA]</scope>
    <source>
        <strain evidence="4">NBRC 103632</strain>
    </source>
</reference>
<dbReference type="PANTHER" id="PTHR45024:SF3">
    <property type="entry name" value="BLL2957 PROTEIN"/>
    <property type="match status" value="1"/>
</dbReference>
<dbReference type="InterPro" id="IPR036291">
    <property type="entry name" value="NAD(P)-bd_dom_sf"/>
</dbReference>
<dbReference type="InterPro" id="IPR057326">
    <property type="entry name" value="KR_dom"/>
</dbReference>
<dbReference type="SUPFAM" id="SSF51735">
    <property type="entry name" value="NAD(P)-binding Rossmann-fold domains"/>
    <property type="match status" value="1"/>
</dbReference>
<accession>A0ABV9EYX9</accession>
<dbReference type="EMBL" id="JBHSFZ010000024">
    <property type="protein sequence ID" value="MFC4594723.1"/>
    <property type="molecule type" value="Genomic_DNA"/>
</dbReference>
<comment type="caution">
    <text evidence="3">The sequence shown here is derived from an EMBL/GenBank/DDBJ whole genome shotgun (WGS) entry which is preliminary data.</text>
</comment>
<gene>
    <name evidence="3" type="ORF">ACFO3E_11065</name>
</gene>
<dbReference type="Gene3D" id="3.40.50.720">
    <property type="entry name" value="NAD(P)-binding Rossmann-like Domain"/>
    <property type="match status" value="1"/>
</dbReference>
<organism evidence="3 4">
    <name type="scientific">Sphingobium tyrosinilyticum</name>
    <dbReference type="NCBI Taxonomy" id="2715436"/>
    <lineage>
        <taxon>Bacteria</taxon>
        <taxon>Pseudomonadati</taxon>
        <taxon>Pseudomonadota</taxon>
        <taxon>Alphaproteobacteria</taxon>
        <taxon>Sphingomonadales</taxon>
        <taxon>Sphingomonadaceae</taxon>
        <taxon>Sphingobium</taxon>
    </lineage>
</organism>
<evidence type="ECO:0000256" key="1">
    <source>
        <dbReference type="RuleBase" id="RU000363"/>
    </source>
</evidence>
<feature type="domain" description="Ketoreductase" evidence="2">
    <location>
        <begin position="10"/>
        <end position="186"/>
    </location>
</feature>
<dbReference type="PANTHER" id="PTHR45024">
    <property type="entry name" value="DEHYDROGENASES, SHORT CHAIN"/>
    <property type="match status" value="1"/>
</dbReference>
<evidence type="ECO:0000259" key="2">
    <source>
        <dbReference type="SMART" id="SM00822"/>
    </source>
</evidence>
<comment type="similarity">
    <text evidence="1">Belongs to the short-chain dehydrogenases/reductases (SDR) family.</text>
</comment>
<dbReference type="InterPro" id="IPR002347">
    <property type="entry name" value="SDR_fam"/>
</dbReference>
<dbReference type="InterPro" id="IPR051687">
    <property type="entry name" value="Peroxisomal_Beta-Oxidation"/>
</dbReference>
<keyword evidence="4" id="KW-1185">Reference proteome</keyword>
<dbReference type="PRINTS" id="PR00081">
    <property type="entry name" value="GDHRDH"/>
</dbReference>
<sequence>MAQSKILDGKVVIVTGAGNGVGAEIAKLAAACGASVLVNDLGGGAAGGGADTAPAQRVADEINAAGGIAAPSFHSIAAWDSAEAIIQDAIKAFGRIDAVVNNAGILRDVIFHKMSKEDWDLVRAVNLDGYFYVSRAAAPYFKEQGSGAFVHMTSTSGLIGNMGQANYAAAKLGVAGLSKSIAIDMKRFNVRSNCIAPFAFTRMVGTIPANDEANRKRLEIAKRMTPEKIAPLVCGLVSDGAADVTGQIFSSRMNEAILFSQPRPIRTAQTSDGWTPETIVSHVLPAMKPSFYPLDISSHVFTWDPF</sequence>
<dbReference type="Pfam" id="PF00106">
    <property type="entry name" value="adh_short"/>
    <property type="match status" value="1"/>
</dbReference>
<dbReference type="PRINTS" id="PR00080">
    <property type="entry name" value="SDRFAMILY"/>
</dbReference>
<proteinExistence type="inferred from homology"/>